<dbReference type="FunFam" id="3.40.50.980:FF:000002">
    <property type="entry name" value="Enterobactin synthetase component F"/>
    <property type="match status" value="1"/>
</dbReference>
<dbReference type="GO" id="GO:0031177">
    <property type="term" value="F:phosphopantetheine binding"/>
    <property type="evidence" value="ECO:0007669"/>
    <property type="project" value="TreeGrafter"/>
</dbReference>
<dbReference type="Pfam" id="PF00501">
    <property type="entry name" value="AMP-binding"/>
    <property type="match status" value="1"/>
</dbReference>
<dbReference type="FunFam" id="3.40.50.12780:FF:000012">
    <property type="entry name" value="Non-ribosomal peptide synthetase"/>
    <property type="match status" value="1"/>
</dbReference>
<dbReference type="FunFam" id="3.40.50.980:FF:000001">
    <property type="entry name" value="Non-ribosomal peptide synthetase"/>
    <property type="match status" value="1"/>
</dbReference>
<feature type="domain" description="AMP-dependent synthetase/ligase" evidence="3">
    <location>
        <begin position="502"/>
        <end position="866"/>
    </location>
</feature>
<dbReference type="Gene3D" id="2.30.38.10">
    <property type="entry name" value="Luciferase, Domain 3"/>
    <property type="match status" value="1"/>
</dbReference>
<feature type="non-terminal residue" evidence="5">
    <location>
        <position position="888"/>
    </location>
</feature>
<dbReference type="PANTHER" id="PTHR45527">
    <property type="entry name" value="NONRIBOSOMAL PEPTIDE SYNTHETASE"/>
    <property type="match status" value="1"/>
</dbReference>
<keyword evidence="2" id="KW-0596">Phosphopantetheine</keyword>
<dbReference type="AlphaFoldDB" id="A0A840GAH3"/>
<feature type="domain" description="Condensation" evidence="4">
    <location>
        <begin position="39"/>
        <end position="480"/>
    </location>
</feature>
<dbReference type="InterPro" id="IPR020845">
    <property type="entry name" value="AMP-binding_CS"/>
</dbReference>
<evidence type="ECO:0000259" key="3">
    <source>
        <dbReference type="Pfam" id="PF00501"/>
    </source>
</evidence>
<dbReference type="NCBIfam" id="TIGR01733">
    <property type="entry name" value="AA-adenyl-dom"/>
    <property type="match status" value="1"/>
</dbReference>
<dbReference type="InterPro" id="IPR023213">
    <property type="entry name" value="CAT-like_dom_sf"/>
</dbReference>
<evidence type="ECO:0000259" key="4">
    <source>
        <dbReference type="Pfam" id="PF00668"/>
    </source>
</evidence>
<comment type="caution">
    <text evidence="5">The sequence shown here is derived from an EMBL/GenBank/DDBJ whole genome shotgun (WGS) entry which is preliminary data.</text>
</comment>
<name>A0A840GAH3_9BURK</name>
<dbReference type="Gene3D" id="3.40.50.980">
    <property type="match status" value="2"/>
</dbReference>
<reference evidence="5 6" key="1">
    <citation type="submission" date="2020-08" db="EMBL/GenBank/DDBJ databases">
        <title>Genomic Encyclopedia of Type Strains, Phase IV (KMG-V): Genome sequencing to study the core and pangenomes of soil and plant-associated prokaryotes.</title>
        <authorList>
            <person name="Whitman W."/>
        </authorList>
    </citation>
    <scope>NUCLEOTIDE SEQUENCE [LARGE SCALE GENOMIC DNA]</scope>
    <source>
        <strain evidence="5 6">34/80</strain>
    </source>
</reference>
<evidence type="ECO:0000313" key="6">
    <source>
        <dbReference type="Proteomes" id="UP000524450"/>
    </source>
</evidence>
<dbReference type="GO" id="GO:0044550">
    <property type="term" value="P:secondary metabolite biosynthetic process"/>
    <property type="evidence" value="ECO:0007669"/>
    <property type="project" value="TreeGrafter"/>
</dbReference>
<dbReference type="InterPro" id="IPR001242">
    <property type="entry name" value="Condensation_dom"/>
</dbReference>
<dbReference type="Pfam" id="PF00668">
    <property type="entry name" value="Condensation"/>
    <property type="match status" value="1"/>
</dbReference>
<dbReference type="GO" id="GO:0003824">
    <property type="term" value="F:catalytic activity"/>
    <property type="evidence" value="ECO:0007669"/>
    <property type="project" value="InterPro"/>
</dbReference>
<organism evidence="5 6">
    <name type="scientific">Variovorax guangxiensis</name>
    <dbReference type="NCBI Taxonomy" id="1775474"/>
    <lineage>
        <taxon>Bacteria</taxon>
        <taxon>Pseudomonadati</taxon>
        <taxon>Pseudomonadota</taxon>
        <taxon>Betaproteobacteria</taxon>
        <taxon>Burkholderiales</taxon>
        <taxon>Comamonadaceae</taxon>
        <taxon>Variovorax</taxon>
    </lineage>
</organism>
<proteinExistence type="predicted"/>
<dbReference type="SUPFAM" id="SSF52777">
    <property type="entry name" value="CoA-dependent acyltransferases"/>
    <property type="match status" value="2"/>
</dbReference>
<dbReference type="PROSITE" id="PS00455">
    <property type="entry name" value="AMP_BINDING"/>
    <property type="match status" value="1"/>
</dbReference>
<dbReference type="PANTHER" id="PTHR45527:SF14">
    <property type="entry name" value="PLIPASTATIN SYNTHASE SUBUNIT B"/>
    <property type="match status" value="1"/>
</dbReference>
<accession>A0A840GAH3</accession>
<dbReference type="RefSeq" id="WP_221297899.1">
    <property type="nucleotide sequence ID" value="NZ_JACIFZ010000031.1"/>
</dbReference>
<evidence type="ECO:0000313" key="5">
    <source>
        <dbReference type="EMBL" id="MBB4226171.1"/>
    </source>
</evidence>
<dbReference type="InterPro" id="IPR000873">
    <property type="entry name" value="AMP-dep_synth/lig_dom"/>
</dbReference>
<dbReference type="SUPFAM" id="SSF56801">
    <property type="entry name" value="Acetyl-CoA synthetase-like"/>
    <property type="match status" value="1"/>
</dbReference>
<dbReference type="Gene3D" id="3.30.559.10">
    <property type="entry name" value="Chloramphenicol acetyltransferase-like domain"/>
    <property type="match status" value="1"/>
</dbReference>
<dbReference type="Gene3D" id="3.30.559.30">
    <property type="entry name" value="Nonribosomal peptide synthetase, condensation domain"/>
    <property type="match status" value="1"/>
</dbReference>
<sequence>MATHANQAGAGGFTPSDFPLVAIAQDHLEQLERQLPAFEDILPLSALQQGLLFHTRYDQDEATAYIIQQRFNLAGPLDVSALRAAATALLQRHANLRAAFLHDGLQEPVQVIAREVTLPWQEIDLSSLRPEARDAELARWLQADAILPFDPAQAPLLRFALIRLAPGLARLVFTSHHILLDGWSMPILVDELFSLYRSRGSAAGLPPSAPYRNYLAWLAQQDRSAAQKAWQDAFAGLAESTALTPTSTMPSSSGRQEITVHHLPAELSGALEKQARTHGLTLNTLLQGAWGMLLGRLTGRNDAVFGITVSGRPPELPGVERMVGLFINTLPLRLRFKMSEPAIETLKRLQNEQSSLMAHQHLGLPDIQRLAGLPTLFDTLLVFESFPADASARNPKMDELQISRAGSHGGDTTHYPLSIVAIPGERLQLRAGYRPDLLARATVEQLVARLQRVLEAIAANPFQPVGQIEITAPEERAQILSGWSSTAHAVHSAAEATLPTLFEQHAARTPEATALVFEDASLTYAELNARANQLAHHLIAQGVGPEGFVAIALPRSLELIVSLLAVLKTGAAYLPLDVDYPKDRLAFMLEDAAPACTITDTATSTLLPSDAHALVMLDHPATSDVLARASRADPTDAQRRHPLRPTHPAYVIYTSGSTGRPKGVIIPQQNVVRLLDTTEDWFRFGQDDVWTMFHSHAFDFSVWEIWGALLRGGRLVVVPSTVSRSPAEFLRLLVRERVTILNQTPSAFHQLVQADAEHPELRAGLTLRRIIFGGEALELARLKDWYAKHDDDAPLLVNMYGITETTVHVSYAALNSALASGESNSLIGRGIPDLQVYVLDAALQPVPAGVPGELYIAGAGLARGYLHRPGLSAERFIANPFGSPGSRM</sequence>
<evidence type="ECO:0000256" key="2">
    <source>
        <dbReference type="ARBA" id="ARBA00022450"/>
    </source>
</evidence>
<comment type="cofactor">
    <cofactor evidence="1">
        <name>pantetheine 4'-phosphate</name>
        <dbReference type="ChEBI" id="CHEBI:47942"/>
    </cofactor>
</comment>
<dbReference type="InterPro" id="IPR010071">
    <property type="entry name" value="AA_adenyl_dom"/>
</dbReference>
<dbReference type="GO" id="GO:0043041">
    <property type="term" value="P:amino acid activation for nonribosomal peptide biosynthetic process"/>
    <property type="evidence" value="ECO:0007669"/>
    <property type="project" value="TreeGrafter"/>
</dbReference>
<dbReference type="GO" id="GO:0005829">
    <property type="term" value="C:cytosol"/>
    <property type="evidence" value="ECO:0007669"/>
    <property type="project" value="TreeGrafter"/>
</dbReference>
<dbReference type="Proteomes" id="UP000524450">
    <property type="component" value="Unassembled WGS sequence"/>
</dbReference>
<protein>
    <submittedName>
        <fullName evidence="5">Amino acid adenylation domain-containing protein</fullName>
    </submittedName>
</protein>
<dbReference type="EMBL" id="JACIFZ010000031">
    <property type="protein sequence ID" value="MBB4226171.1"/>
    <property type="molecule type" value="Genomic_DNA"/>
</dbReference>
<evidence type="ECO:0000256" key="1">
    <source>
        <dbReference type="ARBA" id="ARBA00001957"/>
    </source>
</evidence>
<dbReference type="CDD" id="cd19543">
    <property type="entry name" value="DCL_NRPS"/>
    <property type="match status" value="1"/>
</dbReference>
<gene>
    <name evidence="5" type="ORF">GGD71_006994</name>
</gene>